<dbReference type="AlphaFoldDB" id="A0A1N7LPK6"/>
<gene>
    <name evidence="1" type="ORF">SAMN05421761_10411</name>
</gene>
<name>A0A1N7LPK6_9BACT</name>
<protein>
    <recommendedName>
        <fullName evidence="3">Lipoprotein</fullName>
    </recommendedName>
</protein>
<organism evidence="1 2">
    <name type="scientific">Belliella pelovolcani</name>
    <dbReference type="NCBI Taxonomy" id="529505"/>
    <lineage>
        <taxon>Bacteria</taxon>
        <taxon>Pseudomonadati</taxon>
        <taxon>Bacteroidota</taxon>
        <taxon>Cytophagia</taxon>
        <taxon>Cytophagales</taxon>
        <taxon>Cyclobacteriaceae</taxon>
        <taxon>Belliella</taxon>
    </lineage>
</organism>
<reference evidence="2" key="1">
    <citation type="submission" date="2017-01" db="EMBL/GenBank/DDBJ databases">
        <authorList>
            <person name="Varghese N."/>
            <person name="Submissions S."/>
        </authorList>
    </citation>
    <scope>NUCLEOTIDE SEQUENCE [LARGE SCALE GENOMIC DNA]</scope>
    <source>
        <strain evidence="2">DSM 46698</strain>
    </source>
</reference>
<dbReference type="EMBL" id="FTOP01000004">
    <property type="protein sequence ID" value="SIS75786.1"/>
    <property type="molecule type" value="Genomic_DNA"/>
</dbReference>
<evidence type="ECO:0000313" key="2">
    <source>
        <dbReference type="Proteomes" id="UP000186026"/>
    </source>
</evidence>
<evidence type="ECO:0000313" key="1">
    <source>
        <dbReference type="EMBL" id="SIS75786.1"/>
    </source>
</evidence>
<evidence type="ECO:0008006" key="3">
    <source>
        <dbReference type="Google" id="ProtNLM"/>
    </source>
</evidence>
<keyword evidence="2" id="KW-1185">Reference proteome</keyword>
<accession>A0A1N7LPK6</accession>
<sequence length="51" mass="6014">MIQTNRAMYVLHLKNVLTLCLLLFLTSCFTYVKIPESKLQSNRQIKNPMQE</sequence>
<dbReference type="Proteomes" id="UP000186026">
    <property type="component" value="Unassembled WGS sequence"/>
</dbReference>
<dbReference type="PROSITE" id="PS51257">
    <property type="entry name" value="PROKAR_LIPOPROTEIN"/>
    <property type="match status" value="1"/>
</dbReference>
<proteinExistence type="predicted"/>